<dbReference type="OrthoDB" id="9808735at2"/>
<organism evidence="3 4">
    <name type="scientific">Candidatus Competibacter denitrificans Run_A_D11</name>
    <dbReference type="NCBI Taxonomy" id="1400863"/>
    <lineage>
        <taxon>Bacteria</taxon>
        <taxon>Pseudomonadati</taxon>
        <taxon>Pseudomonadota</taxon>
        <taxon>Gammaproteobacteria</taxon>
        <taxon>Candidatus Competibacteraceae</taxon>
        <taxon>Candidatus Competibacter</taxon>
    </lineage>
</organism>
<dbReference type="PANTHER" id="PTHR43031">
    <property type="entry name" value="FAD-DEPENDENT OXIDOREDUCTASE"/>
    <property type="match status" value="1"/>
</dbReference>
<keyword evidence="4" id="KW-1185">Reference proteome</keyword>
<dbReference type="SMART" id="SM00450">
    <property type="entry name" value="RHOD"/>
    <property type="match status" value="1"/>
</dbReference>
<dbReference type="Gene3D" id="3.40.250.10">
    <property type="entry name" value="Rhodanese-like domain"/>
    <property type="match status" value="1"/>
</dbReference>
<keyword evidence="1" id="KW-1133">Transmembrane helix</keyword>
<evidence type="ECO:0000313" key="3">
    <source>
        <dbReference type="EMBL" id="CDI02075.1"/>
    </source>
</evidence>
<dbReference type="InterPro" id="IPR050229">
    <property type="entry name" value="GlpE_sulfurtransferase"/>
</dbReference>
<dbReference type="CDD" id="cd00158">
    <property type="entry name" value="RHOD"/>
    <property type="match status" value="1"/>
</dbReference>
<accession>W6M8Q9</accession>
<evidence type="ECO:0000313" key="4">
    <source>
        <dbReference type="Proteomes" id="UP000035760"/>
    </source>
</evidence>
<dbReference type="AlphaFoldDB" id="W6M8Q9"/>
<comment type="caution">
    <text evidence="3">The sequence shown here is derived from an EMBL/GenBank/DDBJ whole genome shotgun (WGS) entry which is preliminary data.</text>
</comment>
<dbReference type="PROSITE" id="PS50206">
    <property type="entry name" value="RHODANESE_3"/>
    <property type="match status" value="1"/>
</dbReference>
<dbReference type="STRING" id="1400863.BN873_240023"/>
<dbReference type="InterPro" id="IPR001763">
    <property type="entry name" value="Rhodanese-like_dom"/>
</dbReference>
<gene>
    <name evidence="3" type="ORF">BN873_240023</name>
</gene>
<proteinExistence type="predicted"/>
<dbReference type="Pfam" id="PF00581">
    <property type="entry name" value="Rhodanese"/>
    <property type="match status" value="1"/>
</dbReference>
<keyword evidence="1" id="KW-0472">Membrane</keyword>
<dbReference type="PANTHER" id="PTHR43031:SF18">
    <property type="entry name" value="RHODANESE-RELATED SULFURTRANSFERASES"/>
    <property type="match status" value="1"/>
</dbReference>
<dbReference type="SUPFAM" id="SSF52821">
    <property type="entry name" value="Rhodanese/Cell cycle control phosphatase"/>
    <property type="match status" value="1"/>
</dbReference>
<protein>
    <submittedName>
        <fullName evidence="3">Rhodanese domain protein</fullName>
    </submittedName>
</protein>
<dbReference type="Proteomes" id="UP000035760">
    <property type="component" value="Unassembled WGS sequence"/>
</dbReference>
<evidence type="ECO:0000259" key="2">
    <source>
        <dbReference type="PROSITE" id="PS50206"/>
    </source>
</evidence>
<name>W6M8Q9_9GAMM</name>
<dbReference type="InterPro" id="IPR036873">
    <property type="entry name" value="Rhodanese-like_dom_sf"/>
</dbReference>
<reference evidence="3" key="1">
    <citation type="submission" date="2013-07" db="EMBL/GenBank/DDBJ databases">
        <authorList>
            <person name="McIlroy S."/>
        </authorList>
    </citation>
    <scope>NUCLEOTIDE SEQUENCE [LARGE SCALE GENOMIC DNA]</scope>
    <source>
        <strain evidence="3">Run_A_D11</strain>
    </source>
</reference>
<evidence type="ECO:0000256" key="1">
    <source>
        <dbReference type="SAM" id="Phobius"/>
    </source>
</evidence>
<feature type="domain" description="Rhodanese" evidence="2">
    <location>
        <begin position="50"/>
        <end position="140"/>
    </location>
</feature>
<sequence>MNDFVEFAGQNWLLFLALFAVIGMLLGGEILRKIRGVKTLNAAEALRLLNDQDAWIVDVRESADYKESHIPQAHHIPLAALTGRLGELSKAGDRPIIVYCRSGNTSESASALLRKNGIANVYSLSGGLTAWLDAHLPVTRKK</sequence>
<dbReference type="RefSeq" id="WP_048671830.1">
    <property type="nucleotide sequence ID" value="NZ_CBTJ020000030.1"/>
</dbReference>
<keyword evidence="1" id="KW-0812">Transmembrane</keyword>
<feature type="transmembrane region" description="Helical" evidence="1">
    <location>
        <begin position="12"/>
        <end position="31"/>
    </location>
</feature>
<reference evidence="3" key="2">
    <citation type="submission" date="2014-03" db="EMBL/GenBank/DDBJ databases">
        <title>Candidatus Competibacter-lineage genomes retrieved from metagenomes reveal functional metabolic diversity.</title>
        <authorList>
            <person name="McIlroy S.J."/>
            <person name="Albertsen M."/>
            <person name="Andresen E.K."/>
            <person name="Saunders A.M."/>
            <person name="Kristiansen R."/>
            <person name="Stokholm-Bjerregaard M."/>
            <person name="Nielsen K.L."/>
            <person name="Nielsen P.H."/>
        </authorList>
    </citation>
    <scope>NUCLEOTIDE SEQUENCE</scope>
    <source>
        <strain evidence="3">Run_A_D11</strain>
    </source>
</reference>
<dbReference type="EMBL" id="CBTJ020000030">
    <property type="protein sequence ID" value="CDI02075.1"/>
    <property type="molecule type" value="Genomic_DNA"/>
</dbReference>